<dbReference type="GeneTree" id="ENSGT00390000014771"/>
<dbReference type="PANTHER" id="PTHR13610">
    <property type="entry name" value="METHYLTRANSFERASE DOMAIN-CONTAINING PROTEIN"/>
    <property type="match status" value="1"/>
</dbReference>
<dbReference type="GO" id="GO:0016279">
    <property type="term" value="F:protein-lysine N-methyltransferase activity"/>
    <property type="evidence" value="ECO:0007669"/>
    <property type="project" value="InterPro"/>
</dbReference>
<dbReference type="InterPro" id="IPR029063">
    <property type="entry name" value="SAM-dependent_MTases_sf"/>
</dbReference>
<keyword evidence="6" id="KW-1185">Reference proteome</keyword>
<keyword evidence="4" id="KW-0949">S-adenosyl-L-methionine</keyword>
<dbReference type="AlphaFoldDB" id="A0A9L0IPP5"/>
<dbReference type="GO" id="GO:0005739">
    <property type="term" value="C:mitochondrion"/>
    <property type="evidence" value="ECO:0007669"/>
    <property type="project" value="TreeGrafter"/>
</dbReference>
<dbReference type="Proteomes" id="UP000694387">
    <property type="component" value="Chromosome 10"/>
</dbReference>
<protein>
    <submittedName>
        <fullName evidence="5">ATP synthase c subunit lysine N-methyltransferase</fullName>
    </submittedName>
</protein>
<name>A0A9L0IPP5_EQUAS</name>
<reference evidence="5" key="2">
    <citation type="submission" date="2025-08" db="UniProtKB">
        <authorList>
            <consortium name="Ensembl"/>
        </authorList>
    </citation>
    <scope>IDENTIFICATION</scope>
</reference>
<evidence type="ECO:0000256" key="2">
    <source>
        <dbReference type="ARBA" id="ARBA00022603"/>
    </source>
</evidence>
<dbReference type="InterPro" id="IPR026170">
    <property type="entry name" value="FAM173A/B"/>
</dbReference>
<dbReference type="GO" id="GO:0032259">
    <property type="term" value="P:methylation"/>
    <property type="evidence" value="ECO:0007669"/>
    <property type="project" value="UniProtKB-KW"/>
</dbReference>
<evidence type="ECO:0000256" key="1">
    <source>
        <dbReference type="ARBA" id="ARBA00010633"/>
    </source>
</evidence>
<accession>A0A9L0IPP5</accession>
<gene>
    <name evidence="5" type="primary">ATPSCKMT</name>
</gene>
<dbReference type="GO" id="GO:1905706">
    <property type="term" value="P:regulation of mitochondrial ATP synthesis coupled proton transport"/>
    <property type="evidence" value="ECO:0007669"/>
    <property type="project" value="TreeGrafter"/>
</dbReference>
<keyword evidence="3" id="KW-0808">Transferase</keyword>
<reference evidence="5 6" key="1">
    <citation type="journal article" date="2020" name="Nat. Commun.">
        <title>Donkey genomes provide new insights into domestication and selection for coat color.</title>
        <authorList>
            <person name="Wang"/>
            <person name="C."/>
            <person name="Li"/>
            <person name="H."/>
            <person name="Guo"/>
            <person name="Y."/>
            <person name="Huang"/>
            <person name="J."/>
            <person name="Sun"/>
            <person name="Y."/>
            <person name="Min"/>
            <person name="J."/>
            <person name="Wang"/>
            <person name="J."/>
            <person name="Fang"/>
            <person name="X."/>
            <person name="Zhao"/>
            <person name="Z."/>
            <person name="Wang"/>
            <person name="S."/>
            <person name="Zhang"/>
            <person name="Y."/>
            <person name="Liu"/>
            <person name="Q."/>
            <person name="Jiang"/>
            <person name="Q."/>
            <person name="Wang"/>
            <person name="X."/>
            <person name="Guo"/>
            <person name="Y."/>
            <person name="Yang"/>
            <person name="C."/>
            <person name="Wang"/>
            <person name="Y."/>
            <person name="Tian"/>
            <person name="F."/>
            <person name="Zhuang"/>
            <person name="G."/>
            <person name="Fan"/>
            <person name="Y."/>
            <person name="Gao"/>
            <person name="Q."/>
            <person name="Li"/>
            <person name="Y."/>
            <person name="Ju"/>
            <person name="Z."/>
            <person name="Li"/>
            <person name="J."/>
            <person name="Li"/>
            <person name="R."/>
            <person name="Hou"/>
            <person name="M."/>
            <person name="Yang"/>
            <person name="G."/>
            <person name="Liu"/>
            <person name="G."/>
            <person name="Liu"/>
            <person name="W."/>
            <person name="Guo"/>
            <person name="J."/>
            <person name="Pan"/>
            <person name="S."/>
            <person name="Fan"/>
            <person name="G."/>
            <person name="Zhang"/>
            <person name="W."/>
            <person name="Zhang"/>
            <person name="R."/>
            <person name="Yu"/>
            <person name="J."/>
            <person name="Zhang"/>
            <person name="X."/>
            <person name="Yin"/>
            <person name="Q."/>
            <person name="Ji"/>
            <person name="C."/>
            <person name="Jin"/>
            <person name="Y."/>
            <person name="Yue"/>
            <person name="G."/>
            <person name="Liu"/>
            <person name="M."/>
            <person name="Xu"/>
            <person name="J."/>
            <person name="Liu"/>
            <person name="S."/>
            <person name="Jordana"/>
            <person name="J."/>
            <person name="Noce"/>
            <person name="A."/>
            <person name="Amills"/>
            <person name="M."/>
            <person name="Wu"/>
            <person name="D.D."/>
            <person name="Li"/>
            <person name="S."/>
            <person name="Zhou"/>
            <person name="X. and Zhong"/>
            <person name="J."/>
        </authorList>
    </citation>
    <scope>NUCLEOTIDE SEQUENCE [LARGE SCALE GENOMIC DNA]</scope>
</reference>
<proteinExistence type="inferred from homology"/>
<comment type="similarity">
    <text evidence="1">Belongs to the ANT/ATPSC lysine N-methyltransferase family.</text>
</comment>
<dbReference type="Gene3D" id="3.40.50.150">
    <property type="entry name" value="Vaccinia Virus protein VP39"/>
    <property type="match status" value="1"/>
</dbReference>
<sequence length="68" mass="8056">MMLQLEKKLELELKDNARVIACRFPFPHWTPDQVTGEGIDTVWAYDMSAFRGRETRPRSMRFQLVIQT</sequence>
<organism evidence="5 6">
    <name type="scientific">Equus asinus</name>
    <name type="common">Donkey</name>
    <name type="synonym">Equus africanus asinus</name>
    <dbReference type="NCBI Taxonomy" id="9793"/>
    <lineage>
        <taxon>Eukaryota</taxon>
        <taxon>Metazoa</taxon>
        <taxon>Chordata</taxon>
        <taxon>Craniata</taxon>
        <taxon>Vertebrata</taxon>
        <taxon>Euteleostomi</taxon>
        <taxon>Mammalia</taxon>
        <taxon>Eutheria</taxon>
        <taxon>Laurasiatheria</taxon>
        <taxon>Perissodactyla</taxon>
        <taxon>Equidae</taxon>
        <taxon>Equus</taxon>
    </lineage>
</organism>
<evidence type="ECO:0000313" key="6">
    <source>
        <dbReference type="Proteomes" id="UP000694387"/>
    </source>
</evidence>
<evidence type="ECO:0000256" key="3">
    <source>
        <dbReference type="ARBA" id="ARBA00022679"/>
    </source>
</evidence>
<dbReference type="PANTHER" id="PTHR13610:SF8">
    <property type="entry name" value="ATP SYNTHASE SUBUNIT C LYSINE N-METHYLTRANSFERASE"/>
    <property type="match status" value="1"/>
</dbReference>
<keyword evidence="2" id="KW-0489">Methyltransferase</keyword>
<evidence type="ECO:0000256" key="4">
    <source>
        <dbReference type="ARBA" id="ARBA00022691"/>
    </source>
</evidence>
<dbReference type="Ensembl" id="ENSEAST00005050934.1">
    <property type="protein sequence ID" value="ENSEASP00005039751.1"/>
    <property type="gene ID" value="ENSEASG00005018594.2"/>
</dbReference>
<reference evidence="5" key="3">
    <citation type="submission" date="2025-09" db="UniProtKB">
        <authorList>
            <consortium name="Ensembl"/>
        </authorList>
    </citation>
    <scope>IDENTIFICATION</scope>
</reference>
<evidence type="ECO:0000313" key="5">
    <source>
        <dbReference type="Ensembl" id="ENSEASP00005039751.1"/>
    </source>
</evidence>